<dbReference type="Pfam" id="PF05795">
    <property type="entry name" value="Plasmodium_Vir"/>
    <property type="match status" value="2"/>
</dbReference>
<name>A0A1A8WUL3_PLAOA</name>
<evidence type="ECO:0000256" key="1">
    <source>
        <dbReference type="SAM" id="MobiDB-lite"/>
    </source>
</evidence>
<feature type="compositionally biased region" description="Basic and acidic residues" evidence="1">
    <location>
        <begin position="240"/>
        <end position="257"/>
    </location>
</feature>
<dbReference type="AlphaFoldDB" id="A0A1A8WUL3"/>
<keyword evidence="2" id="KW-0472">Membrane</keyword>
<evidence type="ECO:0000256" key="2">
    <source>
        <dbReference type="SAM" id="Phobius"/>
    </source>
</evidence>
<keyword evidence="2" id="KW-0812">Transmembrane</keyword>
<sequence>MVGVCGDEFLNQLQAKYKFLKDLPLCKIYEIFEKPKENVSGYDLCDGLIESKYTQAEVIRPICQNVNVLLKELNKTIQIDDFNNASKGCDYLNYWLRHKIKDVKRPCENISNLYTSVTLFSNFYSLSDQCKNVNDINITNDQFEEKKQLYYYTEIFQWIRKKYNALLTDDQSLCGKYFDECSKFYNDLVTNNYCEKRKAYASELDEFQKEYKECKSFLSSQKKPISIKDLNPTAQYNCHTEHMDSKEGPQEREDVNHGDGSSNDNSNGVNTIVIPVIMTMIGIFFLLLLLHKFTPFGPWTRHQLRKKDKIWNNIYEKAQNLLRNPRNENISFSNSKFNIKYNSVRNE</sequence>
<protein>
    <submittedName>
        <fullName evidence="3">PIR Superfamily Protein</fullName>
    </submittedName>
</protein>
<accession>A0A1A8WUL3</accession>
<dbReference type="Proteomes" id="UP000078560">
    <property type="component" value="Unassembled WGS sequence"/>
</dbReference>
<feature type="region of interest" description="Disordered" evidence="1">
    <location>
        <begin position="240"/>
        <end position="264"/>
    </location>
</feature>
<keyword evidence="2" id="KW-1133">Transmembrane helix</keyword>
<reference evidence="4" key="1">
    <citation type="submission" date="2016-05" db="EMBL/GenBank/DDBJ databases">
        <authorList>
            <person name="Naeem Raeece"/>
        </authorList>
    </citation>
    <scope>NUCLEOTIDE SEQUENCE [LARGE SCALE GENOMIC DNA]</scope>
</reference>
<dbReference type="InterPro" id="IPR008780">
    <property type="entry name" value="Plasmodium_Vir"/>
</dbReference>
<proteinExistence type="predicted"/>
<feature type="transmembrane region" description="Helical" evidence="2">
    <location>
        <begin position="272"/>
        <end position="291"/>
    </location>
</feature>
<evidence type="ECO:0000313" key="4">
    <source>
        <dbReference type="Proteomes" id="UP000078560"/>
    </source>
</evidence>
<organism evidence="3 4">
    <name type="scientific">Plasmodium ovale curtisi</name>
    <dbReference type="NCBI Taxonomy" id="864141"/>
    <lineage>
        <taxon>Eukaryota</taxon>
        <taxon>Sar</taxon>
        <taxon>Alveolata</taxon>
        <taxon>Apicomplexa</taxon>
        <taxon>Aconoidasida</taxon>
        <taxon>Haemosporida</taxon>
        <taxon>Plasmodiidae</taxon>
        <taxon>Plasmodium</taxon>
        <taxon>Plasmodium (Plasmodium)</taxon>
    </lineage>
</organism>
<gene>
    <name evidence="3" type="ORF">POVCU2_0092480</name>
</gene>
<dbReference type="EMBL" id="FLQU01001928">
    <property type="protein sequence ID" value="SBS95019.1"/>
    <property type="molecule type" value="Genomic_DNA"/>
</dbReference>
<evidence type="ECO:0000313" key="3">
    <source>
        <dbReference type="EMBL" id="SBS95019.1"/>
    </source>
</evidence>